<sequence>MSEDAGRQALTEKIARLQAEIDESSRYIVVFKVLGGMIRDYDAAFQKLCAWTRDMPDCTGLDCKRCPGCEICEGLRESQRYFEGKKA</sequence>
<accession>A0A0F9F3Z7</accession>
<proteinExistence type="predicted"/>
<gene>
    <name evidence="1" type="ORF">LCGC14_2352120</name>
</gene>
<organism evidence="1">
    <name type="scientific">marine sediment metagenome</name>
    <dbReference type="NCBI Taxonomy" id="412755"/>
    <lineage>
        <taxon>unclassified sequences</taxon>
        <taxon>metagenomes</taxon>
        <taxon>ecological metagenomes</taxon>
    </lineage>
</organism>
<dbReference type="AlphaFoldDB" id="A0A0F9F3Z7"/>
<protein>
    <submittedName>
        <fullName evidence="1">Uncharacterized protein</fullName>
    </submittedName>
</protein>
<dbReference type="EMBL" id="LAZR01034264">
    <property type="protein sequence ID" value="KKL45787.1"/>
    <property type="molecule type" value="Genomic_DNA"/>
</dbReference>
<comment type="caution">
    <text evidence="1">The sequence shown here is derived from an EMBL/GenBank/DDBJ whole genome shotgun (WGS) entry which is preliminary data.</text>
</comment>
<name>A0A0F9F3Z7_9ZZZZ</name>
<reference evidence="1" key="1">
    <citation type="journal article" date="2015" name="Nature">
        <title>Complex archaea that bridge the gap between prokaryotes and eukaryotes.</title>
        <authorList>
            <person name="Spang A."/>
            <person name="Saw J.H."/>
            <person name="Jorgensen S.L."/>
            <person name="Zaremba-Niedzwiedzka K."/>
            <person name="Martijn J."/>
            <person name="Lind A.E."/>
            <person name="van Eijk R."/>
            <person name="Schleper C."/>
            <person name="Guy L."/>
            <person name="Ettema T.J."/>
        </authorList>
    </citation>
    <scope>NUCLEOTIDE SEQUENCE</scope>
</reference>
<evidence type="ECO:0000313" key="1">
    <source>
        <dbReference type="EMBL" id="KKL45787.1"/>
    </source>
</evidence>